<proteinExistence type="predicted"/>
<dbReference type="EMBL" id="JABTCG010000011">
    <property type="protein sequence ID" value="MBD0852598.1"/>
    <property type="molecule type" value="Genomic_DNA"/>
</dbReference>
<gene>
    <name evidence="1" type="ORF">HPE63_18120</name>
</gene>
<sequence>MKDCLSVVWIVLILWQISCNSNSTDAVNIDEGIDEIPAEIHRPTDCVTQGGKAADTGLKVWCWGDITIPEYFEDNGIEFSNGELYIDSECYEKQVSKAGDQLKFRINPTEPDVGSWCSRDYNMRAEIRTAPWDIRHAKGIEEWFGWSYTFGDDYVIDRNNQWLFFQVHPGIEGASPQTELMVIKDGQFNGHDAGEIYIVNAANGNEYHPTGITPKAGEKLDIVVHAVWGDASTGLLQVWINGKRLYNKQVATVYEAYPWGGNAKWGIYKWPWAESNGVQQSLQLGITHLETYMGPLRMITLRPGDLGYLGNSYSKVTPR</sequence>
<dbReference type="GO" id="GO:0016829">
    <property type="term" value="F:lyase activity"/>
    <property type="evidence" value="ECO:0007669"/>
    <property type="project" value="UniProtKB-KW"/>
</dbReference>
<accession>A0ABR7VJE8</accession>
<keyword evidence="2" id="KW-1185">Reference proteome</keyword>
<evidence type="ECO:0000313" key="1">
    <source>
        <dbReference type="EMBL" id="MBD0852598.1"/>
    </source>
</evidence>
<dbReference type="Proteomes" id="UP000598350">
    <property type="component" value="Unassembled WGS sequence"/>
</dbReference>
<dbReference type="RefSeq" id="WP_188315716.1">
    <property type="nucleotide sequence ID" value="NZ_JABTCG010000011.1"/>
</dbReference>
<organism evidence="1 2">
    <name type="scientific">Maribacter arenosus</name>
    <dbReference type="NCBI Taxonomy" id="1854708"/>
    <lineage>
        <taxon>Bacteria</taxon>
        <taxon>Pseudomonadati</taxon>
        <taxon>Bacteroidota</taxon>
        <taxon>Flavobacteriia</taxon>
        <taxon>Flavobacteriales</taxon>
        <taxon>Flavobacteriaceae</taxon>
        <taxon>Maribacter</taxon>
    </lineage>
</organism>
<comment type="caution">
    <text evidence="1">The sequence shown here is derived from an EMBL/GenBank/DDBJ whole genome shotgun (WGS) entry which is preliminary data.</text>
</comment>
<evidence type="ECO:0000313" key="2">
    <source>
        <dbReference type="Proteomes" id="UP000598350"/>
    </source>
</evidence>
<dbReference type="InterPro" id="IPR025975">
    <property type="entry name" value="Polysacc_lyase"/>
</dbReference>
<dbReference type="Pfam" id="PF14099">
    <property type="entry name" value="Polysacc_lyase"/>
    <property type="match status" value="1"/>
</dbReference>
<protein>
    <submittedName>
        <fullName evidence="1">Heparin lyase I family protein</fullName>
    </submittedName>
</protein>
<name>A0ABR7VJE8_9FLAO</name>
<dbReference type="Gene3D" id="2.60.120.200">
    <property type="match status" value="1"/>
</dbReference>
<keyword evidence="1" id="KW-0456">Lyase</keyword>
<reference evidence="1 2" key="1">
    <citation type="submission" date="2020-05" db="EMBL/GenBank/DDBJ databases">
        <title>The draft genome sequence of Maribacter arenosus CAU 1321.</title>
        <authorList>
            <person name="Mu L."/>
        </authorList>
    </citation>
    <scope>NUCLEOTIDE SEQUENCE [LARGE SCALE GENOMIC DNA]</scope>
    <source>
        <strain evidence="1 2">CAU 1321</strain>
    </source>
</reference>